<accession>A0ABV0L6S6</accession>
<organism evidence="3 4">
    <name type="scientific">Amycolatopsis melonis</name>
    <dbReference type="NCBI Taxonomy" id="3156488"/>
    <lineage>
        <taxon>Bacteria</taxon>
        <taxon>Bacillati</taxon>
        <taxon>Actinomycetota</taxon>
        <taxon>Actinomycetes</taxon>
        <taxon>Pseudonocardiales</taxon>
        <taxon>Pseudonocardiaceae</taxon>
        <taxon>Amycolatopsis</taxon>
    </lineage>
</organism>
<keyword evidence="2" id="KW-0812">Transmembrane</keyword>
<keyword evidence="4" id="KW-1185">Reference proteome</keyword>
<dbReference type="InterPro" id="IPR039708">
    <property type="entry name" value="MT1774/Rv1733c-like"/>
</dbReference>
<dbReference type="PANTHER" id="PTHR42305">
    <property type="entry name" value="MEMBRANE PROTEIN RV1733C-RELATED"/>
    <property type="match status" value="1"/>
</dbReference>
<dbReference type="PANTHER" id="PTHR42305:SF1">
    <property type="entry name" value="MEMBRANE PROTEIN RV1733C-RELATED"/>
    <property type="match status" value="1"/>
</dbReference>
<dbReference type="EMBL" id="JBDZYD010000001">
    <property type="protein sequence ID" value="MEQ0558012.1"/>
    <property type="molecule type" value="Genomic_DNA"/>
</dbReference>
<name>A0ABV0L6S6_9PSEU</name>
<dbReference type="RefSeq" id="WP_348947340.1">
    <property type="nucleotide sequence ID" value="NZ_JBDZYD010000001.1"/>
</dbReference>
<evidence type="ECO:0000313" key="4">
    <source>
        <dbReference type="Proteomes" id="UP001440984"/>
    </source>
</evidence>
<protein>
    <recommendedName>
        <fullName evidence="5">Transmembrane protein</fullName>
    </recommendedName>
</protein>
<sequence>MYTRMWLTRLRHSLLPGRGSVARPSDRVQAALPASVLLLSLAAAAGAVLPGIGIHTREAAESRDQTATRYTATATLLDDGPTATTGGRGTSPGEPGPARARWLTRNGQWRTGEVAAPAGTAAGNEIAIRLDASGTPAERPLTPAAVAVDAPVIAAGLWAGVVFVLALAYWAVVYLLDRFRLADWQREWAQLPAGRPRRD</sequence>
<evidence type="ECO:0000256" key="2">
    <source>
        <dbReference type="SAM" id="Phobius"/>
    </source>
</evidence>
<evidence type="ECO:0000256" key="1">
    <source>
        <dbReference type="SAM" id="MobiDB-lite"/>
    </source>
</evidence>
<feature type="transmembrane region" description="Helical" evidence="2">
    <location>
        <begin position="152"/>
        <end position="176"/>
    </location>
</feature>
<evidence type="ECO:0008006" key="5">
    <source>
        <dbReference type="Google" id="ProtNLM"/>
    </source>
</evidence>
<dbReference type="Proteomes" id="UP001440984">
    <property type="component" value="Unassembled WGS sequence"/>
</dbReference>
<comment type="caution">
    <text evidence="3">The sequence shown here is derived from an EMBL/GenBank/DDBJ whole genome shotgun (WGS) entry which is preliminary data.</text>
</comment>
<keyword evidence="2" id="KW-1133">Transmembrane helix</keyword>
<feature type="region of interest" description="Disordered" evidence="1">
    <location>
        <begin position="76"/>
        <end position="98"/>
    </location>
</feature>
<keyword evidence="2" id="KW-0472">Membrane</keyword>
<proteinExistence type="predicted"/>
<gene>
    <name evidence="3" type="ORF">ABJI51_02930</name>
</gene>
<evidence type="ECO:0000313" key="3">
    <source>
        <dbReference type="EMBL" id="MEQ0558012.1"/>
    </source>
</evidence>
<reference evidence="3 4" key="1">
    <citation type="submission" date="2024-05" db="EMBL/GenBank/DDBJ databases">
        <authorList>
            <person name="Zhao H."/>
            <person name="Xu Y."/>
            <person name="Lin S."/>
            <person name="Spain J.C."/>
            <person name="Zhou N.-Y."/>
        </authorList>
    </citation>
    <scope>NUCLEOTIDE SEQUENCE [LARGE SCALE GENOMIC DNA]</scope>
    <source>
        <strain evidence="3 4">NEAU-NG30</strain>
    </source>
</reference>